<gene>
    <name evidence="14" type="ORF">ACFPN2_02400</name>
</gene>
<comment type="subcellular location">
    <subcellularLocation>
        <location evidence="1 10">Cell outer membrane</location>
        <topology evidence="1 10">Multi-pass membrane protein</topology>
    </subcellularLocation>
</comment>
<evidence type="ECO:0000256" key="6">
    <source>
        <dbReference type="ARBA" id="ARBA00023004"/>
    </source>
</evidence>
<keyword evidence="15" id="KW-1185">Reference proteome</keyword>
<protein>
    <submittedName>
        <fullName evidence="14">TonB-dependent receptor domain-containing protein</fullName>
    </submittedName>
</protein>
<keyword evidence="5 10" id="KW-0812">Transmembrane</keyword>
<sequence length="1104" mass="121221">MSPVVMVLSGVACGLAAAVAPMPAFAEPVRVELAAQKMTDALNALAEQLKLQLIYDGKLVADLQGRALSGTMEPAAALRALLEGSGLNFRFVNKTTVTIERARETKGARTLGPVRVEGAERVQPKIGEGIATLGGVRGHQEDESNGYRALVATVGSGRPIPIEDTPRSVSVLTADLMRDQDVNDLGEALDRMPGVSVSSRIFSRGQTLEAVQVDGGPAYNINSFLRQQMQYGPEFANAFNMAAYERIELLHGVNAAAVGDGSYGGTLNLVRKRPSAQPAETLTLTAGSWNRWESTYDVTVPNIAGSNIAFRGVANWQTSEAFYDKYSRDNRALYGILDIPLSETSRAEFGVNYSKSAIDSPYQMVFRYADGPLLNVPRSTNFGPKWGYADSKDAELFTRIKTDFSDDWTLNVGVSRKSLEKTTSYMGDILNVTFRSDGTTTGFETPRDDLLTFDTETEWLTGDVSLAGKFQLWGLDHNLLLRGSYFDIDSADISNGWRNRRANDIIDSIEDFYLDDVRIVPYRRGQSVGSTRSITGSIEDLIAWRDKIDLRLAVGYSRAKNFSFSSPFLWENYYPDGTGRLMPSSVSYGNSKANLTPSYSVVFKPWRGWSIAPSYAEGTSAQSFYFTPSGEPLSAMKYKNKELMVRYSSGRWVASSSYYTADNDNVAQPMTGSNTCGPTHSSTCYFIGGSDVESKGYDVELTGTFFEQLSALASYNFNETTNIAANLPLNTQSPARTAKLFLNWAPPALPRWRFNAGYSYRSDVYTRSGNYVFDNGQIVGYVPVDFVTAGYHLFSAGASFDYSPALKFSLLVENLTDESYLSTANNYGGYYGEPRSVSLSFRWSDPSIARWGGGASVSDHFPFGDPSQWYTSLDFGYRTSPTIAARSPKRNDDGSATQWDWQLGSNFATFWRVGRHLNDRWRVEFEGGYRPIDIESTYTPGPVTGGMCKVSDGAPSFPDCDPSSGKFDTYSGMFNGIYEPWPMGGISPFVGLGLGLAVTQVEIGGRIPVQPANGGSRYLAGTDSHAVGAAMQGLAGLAIRLTDRLQADVSYRYFYVPDRKWDMDSNGRTNLGTEQYGLENFKGDLEDQSVTLSLRWNFDAGSTK</sequence>
<dbReference type="PROSITE" id="PS52016">
    <property type="entry name" value="TONB_DEPENDENT_REC_3"/>
    <property type="match status" value="1"/>
</dbReference>
<dbReference type="InterPro" id="IPR037066">
    <property type="entry name" value="Plug_dom_sf"/>
</dbReference>
<dbReference type="Pfam" id="PF07660">
    <property type="entry name" value="STN"/>
    <property type="match status" value="1"/>
</dbReference>
<evidence type="ECO:0000256" key="1">
    <source>
        <dbReference type="ARBA" id="ARBA00004571"/>
    </source>
</evidence>
<dbReference type="SUPFAM" id="SSF56925">
    <property type="entry name" value="OMPA-like"/>
    <property type="match status" value="1"/>
</dbReference>
<evidence type="ECO:0000313" key="15">
    <source>
        <dbReference type="Proteomes" id="UP001595904"/>
    </source>
</evidence>
<evidence type="ECO:0000256" key="2">
    <source>
        <dbReference type="ARBA" id="ARBA00022448"/>
    </source>
</evidence>
<proteinExistence type="inferred from homology"/>
<evidence type="ECO:0000256" key="10">
    <source>
        <dbReference type="PROSITE-ProRule" id="PRU01360"/>
    </source>
</evidence>
<feature type="chain" id="PRO_5045731077" evidence="12">
    <location>
        <begin position="27"/>
        <end position="1104"/>
    </location>
</feature>
<evidence type="ECO:0000256" key="4">
    <source>
        <dbReference type="ARBA" id="ARBA00022496"/>
    </source>
</evidence>
<name>A0ABV8SJX0_9GAMM</name>
<dbReference type="Pfam" id="PF07715">
    <property type="entry name" value="Plug"/>
    <property type="match status" value="1"/>
</dbReference>
<dbReference type="CDD" id="cd01347">
    <property type="entry name" value="ligand_gated_channel"/>
    <property type="match status" value="1"/>
</dbReference>
<dbReference type="PANTHER" id="PTHR32552">
    <property type="entry name" value="FERRICHROME IRON RECEPTOR-RELATED"/>
    <property type="match status" value="1"/>
</dbReference>
<keyword evidence="6" id="KW-0408">Iron</keyword>
<comment type="caution">
    <text evidence="14">The sequence shown here is derived from an EMBL/GenBank/DDBJ whole genome shotgun (WGS) entry which is preliminary data.</text>
</comment>
<keyword evidence="9 10" id="KW-0998">Cell outer membrane</keyword>
<evidence type="ECO:0000256" key="12">
    <source>
        <dbReference type="SAM" id="SignalP"/>
    </source>
</evidence>
<evidence type="ECO:0000259" key="13">
    <source>
        <dbReference type="SMART" id="SM00965"/>
    </source>
</evidence>
<dbReference type="SMART" id="SM00965">
    <property type="entry name" value="STN"/>
    <property type="match status" value="1"/>
</dbReference>
<evidence type="ECO:0000256" key="7">
    <source>
        <dbReference type="ARBA" id="ARBA00023077"/>
    </source>
</evidence>
<reference evidence="15" key="1">
    <citation type="journal article" date="2019" name="Int. J. Syst. Evol. Microbiol.">
        <title>The Global Catalogue of Microorganisms (GCM) 10K type strain sequencing project: providing services to taxonomists for standard genome sequencing and annotation.</title>
        <authorList>
            <consortium name="The Broad Institute Genomics Platform"/>
            <consortium name="The Broad Institute Genome Sequencing Center for Infectious Disease"/>
            <person name="Wu L."/>
            <person name="Ma J."/>
        </authorList>
    </citation>
    <scope>NUCLEOTIDE SEQUENCE [LARGE SCALE GENOMIC DNA]</scope>
    <source>
        <strain evidence="15">CGMCC 1.10759</strain>
    </source>
</reference>
<keyword evidence="4" id="KW-0406">Ion transport</keyword>
<accession>A0ABV8SJX0</accession>
<dbReference type="RefSeq" id="WP_380594600.1">
    <property type="nucleotide sequence ID" value="NZ_JBHSDU010000001.1"/>
</dbReference>
<dbReference type="Gene3D" id="2.40.170.20">
    <property type="entry name" value="TonB-dependent receptor, beta-barrel domain"/>
    <property type="match status" value="1"/>
</dbReference>
<evidence type="ECO:0000256" key="5">
    <source>
        <dbReference type="ARBA" id="ARBA00022692"/>
    </source>
</evidence>
<dbReference type="Gene3D" id="2.170.130.10">
    <property type="entry name" value="TonB-dependent receptor, plug domain"/>
    <property type="match status" value="1"/>
</dbReference>
<dbReference type="Pfam" id="PF00593">
    <property type="entry name" value="TonB_dep_Rec_b-barrel"/>
    <property type="match status" value="1"/>
</dbReference>
<keyword evidence="2 10" id="KW-0813">Transport</keyword>
<dbReference type="Gene3D" id="3.55.50.30">
    <property type="match status" value="1"/>
</dbReference>
<dbReference type="PANTHER" id="PTHR32552:SF74">
    <property type="entry name" value="HYDROXAMATE SIDEROPHORE RECEPTOR FHUE"/>
    <property type="match status" value="1"/>
</dbReference>
<dbReference type="InterPro" id="IPR011250">
    <property type="entry name" value="OMP/PagP_B-barrel"/>
</dbReference>
<dbReference type="Gene3D" id="2.40.160.20">
    <property type="match status" value="1"/>
</dbReference>
<keyword evidence="8 10" id="KW-0472">Membrane</keyword>
<feature type="domain" description="Secretin/TonB short N-terminal" evidence="13">
    <location>
        <begin position="51"/>
        <end position="102"/>
    </location>
</feature>
<feature type="signal peptide" evidence="12">
    <location>
        <begin position="1"/>
        <end position="26"/>
    </location>
</feature>
<evidence type="ECO:0000256" key="11">
    <source>
        <dbReference type="RuleBase" id="RU003357"/>
    </source>
</evidence>
<evidence type="ECO:0000256" key="3">
    <source>
        <dbReference type="ARBA" id="ARBA00022452"/>
    </source>
</evidence>
<dbReference type="Proteomes" id="UP001595904">
    <property type="component" value="Unassembled WGS sequence"/>
</dbReference>
<keyword evidence="12" id="KW-0732">Signal</keyword>
<evidence type="ECO:0000256" key="9">
    <source>
        <dbReference type="ARBA" id="ARBA00023237"/>
    </source>
</evidence>
<keyword evidence="14" id="KW-0675">Receptor</keyword>
<dbReference type="InterPro" id="IPR039426">
    <property type="entry name" value="TonB-dep_rcpt-like"/>
</dbReference>
<keyword evidence="7 11" id="KW-0798">TonB box</keyword>
<comment type="similarity">
    <text evidence="10 11">Belongs to the TonB-dependent receptor family.</text>
</comment>
<dbReference type="EMBL" id="JBHSDU010000001">
    <property type="protein sequence ID" value="MFC4307921.1"/>
    <property type="molecule type" value="Genomic_DNA"/>
</dbReference>
<keyword evidence="4" id="KW-0410">Iron transport</keyword>
<dbReference type="InterPro" id="IPR011662">
    <property type="entry name" value="Secretin/TonB_short_N"/>
</dbReference>
<dbReference type="SUPFAM" id="SSF56935">
    <property type="entry name" value="Porins"/>
    <property type="match status" value="1"/>
</dbReference>
<evidence type="ECO:0000256" key="8">
    <source>
        <dbReference type="ARBA" id="ARBA00023136"/>
    </source>
</evidence>
<dbReference type="InterPro" id="IPR036942">
    <property type="entry name" value="Beta-barrel_TonB_sf"/>
</dbReference>
<dbReference type="InterPro" id="IPR000531">
    <property type="entry name" value="Beta-barrel_TonB"/>
</dbReference>
<organism evidence="14 15">
    <name type="scientific">Steroidobacter flavus</name>
    <dbReference type="NCBI Taxonomy" id="1842136"/>
    <lineage>
        <taxon>Bacteria</taxon>
        <taxon>Pseudomonadati</taxon>
        <taxon>Pseudomonadota</taxon>
        <taxon>Gammaproteobacteria</taxon>
        <taxon>Steroidobacterales</taxon>
        <taxon>Steroidobacteraceae</taxon>
        <taxon>Steroidobacter</taxon>
    </lineage>
</organism>
<dbReference type="InterPro" id="IPR012910">
    <property type="entry name" value="Plug_dom"/>
</dbReference>
<keyword evidence="3 10" id="KW-1134">Transmembrane beta strand</keyword>
<evidence type="ECO:0000313" key="14">
    <source>
        <dbReference type="EMBL" id="MFC4307921.1"/>
    </source>
</evidence>